<dbReference type="PROSITE" id="PS50835">
    <property type="entry name" value="IG_LIKE"/>
    <property type="match status" value="1"/>
</dbReference>
<keyword evidence="2" id="KW-1015">Disulfide bond</keyword>
<feature type="domain" description="Ig-like" evidence="3">
    <location>
        <begin position="4"/>
        <end position="95"/>
    </location>
</feature>
<dbReference type="Ensembl" id="ENSNMLT00000048232.1">
    <property type="protein sequence ID" value="ENSNMLP00000043447.1"/>
    <property type="gene ID" value="ENSNMLG00000026351.1"/>
</dbReference>
<dbReference type="GO" id="GO:0006955">
    <property type="term" value="P:immune response"/>
    <property type="evidence" value="ECO:0007669"/>
    <property type="project" value="TreeGrafter"/>
</dbReference>
<organism evidence="4 5">
    <name type="scientific">Neogobius melanostomus</name>
    <name type="common">round goby</name>
    <dbReference type="NCBI Taxonomy" id="47308"/>
    <lineage>
        <taxon>Eukaryota</taxon>
        <taxon>Metazoa</taxon>
        <taxon>Chordata</taxon>
        <taxon>Craniata</taxon>
        <taxon>Vertebrata</taxon>
        <taxon>Euteleostomi</taxon>
        <taxon>Actinopterygii</taxon>
        <taxon>Neopterygii</taxon>
        <taxon>Teleostei</taxon>
        <taxon>Neoteleostei</taxon>
        <taxon>Acanthomorphata</taxon>
        <taxon>Gobiaria</taxon>
        <taxon>Gobiiformes</taxon>
        <taxon>Gobioidei</taxon>
        <taxon>Gobiidae</taxon>
        <taxon>Benthophilinae</taxon>
        <taxon>Neogobiini</taxon>
        <taxon>Neogobius</taxon>
    </lineage>
</organism>
<name>A0A8C6UZA5_9GOBI</name>
<dbReference type="InterPro" id="IPR050488">
    <property type="entry name" value="Ig_Fc_receptor"/>
</dbReference>
<dbReference type="InterPro" id="IPR007110">
    <property type="entry name" value="Ig-like_dom"/>
</dbReference>
<dbReference type="SMART" id="SM00409">
    <property type="entry name" value="IG"/>
    <property type="match status" value="1"/>
</dbReference>
<evidence type="ECO:0000259" key="3">
    <source>
        <dbReference type="PROSITE" id="PS50835"/>
    </source>
</evidence>
<evidence type="ECO:0000256" key="2">
    <source>
        <dbReference type="ARBA" id="ARBA00023157"/>
    </source>
</evidence>
<evidence type="ECO:0000313" key="4">
    <source>
        <dbReference type="Ensembl" id="ENSNMLP00000043447.1"/>
    </source>
</evidence>
<dbReference type="GO" id="GO:0007166">
    <property type="term" value="P:cell surface receptor signaling pathway"/>
    <property type="evidence" value="ECO:0007669"/>
    <property type="project" value="TreeGrafter"/>
</dbReference>
<dbReference type="InterPro" id="IPR013783">
    <property type="entry name" value="Ig-like_fold"/>
</dbReference>
<dbReference type="Proteomes" id="UP000694523">
    <property type="component" value="Unplaced"/>
</dbReference>
<protein>
    <recommendedName>
        <fullName evidence="3">Ig-like domain-containing protein</fullName>
    </recommendedName>
</protein>
<dbReference type="SUPFAM" id="SSF48726">
    <property type="entry name" value="Immunoglobulin"/>
    <property type="match status" value="1"/>
</dbReference>
<keyword evidence="5" id="KW-1185">Reference proteome</keyword>
<reference evidence="4" key="1">
    <citation type="submission" date="2025-08" db="UniProtKB">
        <authorList>
            <consortium name="Ensembl"/>
        </authorList>
    </citation>
    <scope>IDENTIFICATION</scope>
</reference>
<dbReference type="PANTHER" id="PTHR11481">
    <property type="entry name" value="IMMUNOGLOBULIN FC RECEPTOR"/>
    <property type="match status" value="1"/>
</dbReference>
<evidence type="ECO:0000256" key="1">
    <source>
        <dbReference type="ARBA" id="ARBA00022729"/>
    </source>
</evidence>
<dbReference type="GO" id="GO:0004888">
    <property type="term" value="F:transmembrane signaling receptor activity"/>
    <property type="evidence" value="ECO:0007669"/>
    <property type="project" value="TreeGrafter"/>
</dbReference>
<keyword evidence="1" id="KW-0732">Signal</keyword>
<dbReference type="Gene3D" id="2.60.40.10">
    <property type="entry name" value="Immunoglobulins"/>
    <property type="match status" value="1"/>
</dbReference>
<dbReference type="Pfam" id="PF13927">
    <property type="entry name" value="Ig_3"/>
    <property type="match status" value="1"/>
</dbReference>
<dbReference type="PANTHER" id="PTHR11481:SF64">
    <property type="entry name" value="FC RECEPTOR-LIKE PROTEIN 4"/>
    <property type="match status" value="1"/>
</dbReference>
<dbReference type="AlphaFoldDB" id="A0A8C6UZA5"/>
<reference evidence="4" key="2">
    <citation type="submission" date="2025-09" db="UniProtKB">
        <authorList>
            <consortium name="Ensembl"/>
        </authorList>
    </citation>
    <scope>IDENTIFICATION</scope>
</reference>
<sequence>MSDPPVCFLLSNTVSLTLDPNWPEVFVGETLTLRCEVEGSGDDWTYDWRRNNELLTKRTRENTVSYVTESDRGDYSCRGVSSYLMTQWSNTTTVNVLSESDYYK</sequence>
<dbReference type="InterPro" id="IPR003599">
    <property type="entry name" value="Ig_sub"/>
</dbReference>
<evidence type="ECO:0000313" key="5">
    <source>
        <dbReference type="Proteomes" id="UP000694523"/>
    </source>
</evidence>
<accession>A0A8C6UZA5</accession>
<dbReference type="GO" id="GO:0009897">
    <property type="term" value="C:external side of plasma membrane"/>
    <property type="evidence" value="ECO:0007669"/>
    <property type="project" value="TreeGrafter"/>
</dbReference>
<proteinExistence type="predicted"/>
<dbReference type="InterPro" id="IPR036179">
    <property type="entry name" value="Ig-like_dom_sf"/>
</dbReference>